<evidence type="ECO:0008006" key="3">
    <source>
        <dbReference type="Google" id="ProtNLM"/>
    </source>
</evidence>
<dbReference type="SUPFAM" id="SSF48371">
    <property type="entry name" value="ARM repeat"/>
    <property type="match status" value="1"/>
</dbReference>
<proteinExistence type="predicted"/>
<dbReference type="PANTHER" id="PTHR34070">
    <property type="entry name" value="ARMADILLO-TYPE FOLD"/>
    <property type="match status" value="1"/>
</dbReference>
<dbReference type="InterPro" id="IPR014825">
    <property type="entry name" value="DNA_alkylation"/>
</dbReference>
<dbReference type="Proteomes" id="UP000460221">
    <property type="component" value="Unassembled WGS sequence"/>
</dbReference>
<reference evidence="1 2" key="1">
    <citation type="submission" date="2019-11" db="EMBL/GenBank/DDBJ databases">
        <authorList>
            <person name="Jiang L.-Q."/>
        </authorList>
    </citation>
    <scope>NUCLEOTIDE SEQUENCE [LARGE SCALE GENOMIC DNA]</scope>
    <source>
        <strain evidence="1 2">YIM 132087</strain>
    </source>
</reference>
<keyword evidence="2" id="KW-1185">Reference proteome</keyword>
<evidence type="ECO:0000313" key="2">
    <source>
        <dbReference type="Proteomes" id="UP000460221"/>
    </source>
</evidence>
<dbReference type="CDD" id="cd07064">
    <property type="entry name" value="AlkD_like_1"/>
    <property type="match status" value="1"/>
</dbReference>
<comment type="caution">
    <text evidence="1">The sequence shown here is derived from an EMBL/GenBank/DDBJ whole genome shotgun (WGS) entry which is preliminary data.</text>
</comment>
<protein>
    <recommendedName>
        <fullName evidence="3">DNA alkylation repair protein</fullName>
    </recommendedName>
</protein>
<gene>
    <name evidence="1" type="ORF">GIS00_24585</name>
</gene>
<dbReference type="InterPro" id="IPR016024">
    <property type="entry name" value="ARM-type_fold"/>
</dbReference>
<name>A0A7K1FSM2_9ACTN</name>
<organism evidence="1 2">
    <name type="scientific">Nakamurella alba</name>
    <dbReference type="NCBI Taxonomy" id="2665158"/>
    <lineage>
        <taxon>Bacteria</taxon>
        <taxon>Bacillati</taxon>
        <taxon>Actinomycetota</taxon>
        <taxon>Actinomycetes</taxon>
        <taxon>Nakamurellales</taxon>
        <taxon>Nakamurellaceae</taxon>
        <taxon>Nakamurella</taxon>
    </lineage>
</organism>
<dbReference type="Pfam" id="PF08713">
    <property type="entry name" value="DNA_alkylation"/>
    <property type="match status" value="1"/>
</dbReference>
<accession>A0A7K1FSM2</accession>
<dbReference type="PANTHER" id="PTHR34070:SF1">
    <property type="entry name" value="DNA ALKYLATION REPAIR PROTEIN"/>
    <property type="match status" value="1"/>
</dbReference>
<sequence>MPPSPPPPPDDVDPDVSALLPHAVTPRAITIAGTARRTRESFIAPPCRSVPGPSREREGPFVRIPARLGGATGRRSGGPARLRAVVAGTPSSSIRTIVCLETWWHGSVRDTRQRTDFPDGVRHLSGILLPGHARPVTPTSTPPAALARTIRERIRQEADPVLAPGMQAYMKSEMPFAGVRVPATRALTLAAAREVGLADPDAIAVAALDLWREAEVREERYAAQALLTLKPVRGRPDLLPVHREMIVDGAWWDHVDEASHRVGEVLLADPAGTRPEIMRWSASDDRWLRRAAIICQLDARTRTDTDLLEATISAAMDESEFFLRKGIGWALRQYARTDQGWVRDFLHRFDGRLSALSVREATKHF</sequence>
<dbReference type="Gene3D" id="1.25.10.90">
    <property type="match status" value="1"/>
</dbReference>
<evidence type="ECO:0000313" key="1">
    <source>
        <dbReference type="EMBL" id="MTD17118.1"/>
    </source>
</evidence>
<dbReference type="AlphaFoldDB" id="A0A7K1FSM2"/>
<dbReference type="EMBL" id="WLYK01000013">
    <property type="protein sequence ID" value="MTD17118.1"/>
    <property type="molecule type" value="Genomic_DNA"/>
</dbReference>